<dbReference type="Proteomes" id="UP000215005">
    <property type="component" value="Chromosome"/>
</dbReference>
<dbReference type="PANTHER" id="PTHR30137:SF8">
    <property type="entry name" value="BLR5498 PROTEIN"/>
    <property type="match status" value="1"/>
</dbReference>
<dbReference type="RefSeq" id="WP_017620905.1">
    <property type="nucleotide sequence ID" value="NZ_ANBG01000364.1"/>
</dbReference>
<keyword evidence="5" id="KW-1185">Reference proteome</keyword>
<dbReference type="InterPro" id="IPR050766">
    <property type="entry name" value="Bact_Lucif_Oxidored"/>
</dbReference>
<dbReference type="Pfam" id="PF00296">
    <property type="entry name" value="Bac_luciferase"/>
    <property type="match status" value="1"/>
</dbReference>
<evidence type="ECO:0000313" key="4">
    <source>
        <dbReference type="EMBL" id="ASU85287.1"/>
    </source>
</evidence>
<evidence type="ECO:0000313" key="5">
    <source>
        <dbReference type="Proteomes" id="UP000215005"/>
    </source>
</evidence>
<dbReference type="KEGG" id="ngv:CDO52_23075"/>
<dbReference type="GO" id="GO:0005829">
    <property type="term" value="C:cytosol"/>
    <property type="evidence" value="ECO:0007669"/>
    <property type="project" value="TreeGrafter"/>
</dbReference>
<dbReference type="SUPFAM" id="SSF51679">
    <property type="entry name" value="Bacterial luciferase-like"/>
    <property type="match status" value="1"/>
</dbReference>
<protein>
    <submittedName>
        <fullName evidence="4">LLM class flavin-dependent oxidoreductase</fullName>
    </submittedName>
</protein>
<keyword evidence="1" id="KW-0560">Oxidoreductase</keyword>
<proteinExistence type="predicted"/>
<dbReference type="AlphaFoldDB" id="A0A223SAW4"/>
<gene>
    <name evidence="4" type="ORF">CDO52_23075</name>
</gene>
<dbReference type="PANTHER" id="PTHR30137">
    <property type="entry name" value="LUCIFERASE-LIKE MONOOXYGENASE"/>
    <property type="match status" value="1"/>
</dbReference>
<feature type="domain" description="Luciferase-like" evidence="3">
    <location>
        <begin position="1"/>
        <end position="300"/>
    </location>
</feature>
<dbReference type="InterPro" id="IPR011251">
    <property type="entry name" value="Luciferase-like_dom"/>
</dbReference>
<reference evidence="4 5" key="1">
    <citation type="submission" date="2017-08" db="EMBL/GenBank/DDBJ databases">
        <title>The complete genome sequence of Nocardiopsis gilva YIM 90087.</title>
        <authorList>
            <person name="Yin M."/>
            <person name="Tang S."/>
        </authorList>
    </citation>
    <scope>NUCLEOTIDE SEQUENCE [LARGE SCALE GENOMIC DNA]</scope>
    <source>
        <strain evidence="4 5">YIM 90087</strain>
    </source>
</reference>
<evidence type="ECO:0000256" key="1">
    <source>
        <dbReference type="ARBA" id="ARBA00023002"/>
    </source>
</evidence>
<dbReference type="GO" id="GO:0016705">
    <property type="term" value="F:oxidoreductase activity, acting on paired donors, with incorporation or reduction of molecular oxygen"/>
    <property type="evidence" value="ECO:0007669"/>
    <property type="project" value="InterPro"/>
</dbReference>
<accession>A0A223SAW4</accession>
<organism evidence="4 5">
    <name type="scientific">Nocardiopsis gilva YIM 90087</name>
    <dbReference type="NCBI Taxonomy" id="1235441"/>
    <lineage>
        <taxon>Bacteria</taxon>
        <taxon>Bacillati</taxon>
        <taxon>Actinomycetota</taxon>
        <taxon>Actinomycetes</taxon>
        <taxon>Streptosporangiales</taxon>
        <taxon>Nocardiopsidaceae</taxon>
        <taxon>Nocardiopsis</taxon>
    </lineage>
</organism>
<evidence type="ECO:0000259" key="3">
    <source>
        <dbReference type="Pfam" id="PF00296"/>
    </source>
</evidence>
<dbReference type="GO" id="GO:0004497">
    <property type="term" value="F:monooxygenase activity"/>
    <property type="evidence" value="ECO:0007669"/>
    <property type="project" value="UniProtKB-KW"/>
</dbReference>
<dbReference type="EMBL" id="CP022753">
    <property type="protein sequence ID" value="ASU85287.1"/>
    <property type="molecule type" value="Genomic_DNA"/>
</dbReference>
<dbReference type="InterPro" id="IPR036661">
    <property type="entry name" value="Luciferase-like_sf"/>
</dbReference>
<sequence length="335" mass="35870">MRIGAFLPAAQFPGRDHTRVLESTLDAAVAAEEAGFDSVWFAEHHFMSYGICPSAATLAGFVLGRTHRISVGTAVSVLSTRHPVDLAEQANLLDQVSGGRFRLGVGRGGPWVDLEVFGTGLDRYENGFAESLDVLLAALGGGRMRADGATFGFREVEIVPGPRTCPRPDVMVAASSDRTLRLAARLGLPVLIGMHLTPREQAGLLRDHAAHAPEGPVRGHVVTGVAHVADSREEARATLLEALPRWLRPGLASYLPLDGRQRPQRDPDRYAEFLVDTHAVGAPDDCVERLTEQARVSGADELILLVEGAGDPEAVLRNIARLGSEVLPKVRAALS</sequence>
<dbReference type="OrthoDB" id="7903015at2"/>
<dbReference type="Gene3D" id="3.20.20.30">
    <property type="entry name" value="Luciferase-like domain"/>
    <property type="match status" value="1"/>
</dbReference>
<keyword evidence="2" id="KW-0503">Monooxygenase</keyword>
<name>A0A223SAW4_9ACTN</name>
<evidence type="ECO:0000256" key="2">
    <source>
        <dbReference type="ARBA" id="ARBA00023033"/>
    </source>
</evidence>